<keyword evidence="2" id="KW-1185">Reference proteome</keyword>
<gene>
    <name evidence="1" type="ORF">QBC38DRAFT_121443</name>
</gene>
<proteinExistence type="predicted"/>
<dbReference type="Proteomes" id="UP001301958">
    <property type="component" value="Unassembled WGS sequence"/>
</dbReference>
<name>A0AAN6YM46_9PEZI</name>
<dbReference type="EMBL" id="MU865528">
    <property type="protein sequence ID" value="KAK4221639.1"/>
    <property type="molecule type" value="Genomic_DNA"/>
</dbReference>
<organism evidence="1 2">
    <name type="scientific">Podospora fimiseda</name>
    <dbReference type="NCBI Taxonomy" id="252190"/>
    <lineage>
        <taxon>Eukaryota</taxon>
        <taxon>Fungi</taxon>
        <taxon>Dikarya</taxon>
        <taxon>Ascomycota</taxon>
        <taxon>Pezizomycotina</taxon>
        <taxon>Sordariomycetes</taxon>
        <taxon>Sordariomycetidae</taxon>
        <taxon>Sordariales</taxon>
        <taxon>Podosporaceae</taxon>
        <taxon>Podospora</taxon>
    </lineage>
</organism>
<evidence type="ECO:0000313" key="2">
    <source>
        <dbReference type="Proteomes" id="UP001301958"/>
    </source>
</evidence>
<reference evidence="1" key="2">
    <citation type="submission" date="2023-05" db="EMBL/GenBank/DDBJ databases">
        <authorList>
            <consortium name="Lawrence Berkeley National Laboratory"/>
            <person name="Steindorff A."/>
            <person name="Hensen N."/>
            <person name="Bonometti L."/>
            <person name="Westerberg I."/>
            <person name="Brannstrom I.O."/>
            <person name="Guillou S."/>
            <person name="Cros-Aarteil S."/>
            <person name="Calhoun S."/>
            <person name="Haridas S."/>
            <person name="Kuo A."/>
            <person name="Mondo S."/>
            <person name="Pangilinan J."/>
            <person name="Riley R."/>
            <person name="Labutti K."/>
            <person name="Andreopoulos B."/>
            <person name="Lipzen A."/>
            <person name="Chen C."/>
            <person name="Yanf M."/>
            <person name="Daum C."/>
            <person name="Ng V."/>
            <person name="Clum A."/>
            <person name="Ohm R."/>
            <person name="Martin F."/>
            <person name="Silar P."/>
            <person name="Natvig D."/>
            <person name="Lalanne C."/>
            <person name="Gautier V."/>
            <person name="Ament-Velasquez S.L."/>
            <person name="Kruys A."/>
            <person name="Hutchinson M.I."/>
            <person name="Powell A.J."/>
            <person name="Barry K."/>
            <person name="Miller A.N."/>
            <person name="Grigoriev I.V."/>
            <person name="Debuchy R."/>
            <person name="Gladieux P."/>
            <person name="Thoren M.H."/>
            <person name="Johannesson H."/>
        </authorList>
    </citation>
    <scope>NUCLEOTIDE SEQUENCE</scope>
    <source>
        <strain evidence="1">CBS 990.96</strain>
    </source>
</reference>
<reference evidence="1" key="1">
    <citation type="journal article" date="2023" name="Mol. Phylogenet. Evol.">
        <title>Genome-scale phylogeny and comparative genomics of the fungal order Sordariales.</title>
        <authorList>
            <person name="Hensen N."/>
            <person name="Bonometti L."/>
            <person name="Westerberg I."/>
            <person name="Brannstrom I.O."/>
            <person name="Guillou S."/>
            <person name="Cros-Aarteil S."/>
            <person name="Calhoun S."/>
            <person name="Haridas S."/>
            <person name="Kuo A."/>
            <person name="Mondo S."/>
            <person name="Pangilinan J."/>
            <person name="Riley R."/>
            <person name="LaButti K."/>
            <person name="Andreopoulos B."/>
            <person name="Lipzen A."/>
            <person name="Chen C."/>
            <person name="Yan M."/>
            <person name="Daum C."/>
            <person name="Ng V."/>
            <person name="Clum A."/>
            <person name="Steindorff A."/>
            <person name="Ohm R.A."/>
            <person name="Martin F."/>
            <person name="Silar P."/>
            <person name="Natvig D.O."/>
            <person name="Lalanne C."/>
            <person name="Gautier V."/>
            <person name="Ament-Velasquez S.L."/>
            <person name="Kruys A."/>
            <person name="Hutchinson M.I."/>
            <person name="Powell A.J."/>
            <person name="Barry K."/>
            <person name="Miller A.N."/>
            <person name="Grigoriev I.V."/>
            <person name="Debuchy R."/>
            <person name="Gladieux P."/>
            <person name="Hiltunen Thoren M."/>
            <person name="Johannesson H."/>
        </authorList>
    </citation>
    <scope>NUCLEOTIDE SEQUENCE</scope>
    <source>
        <strain evidence="1">CBS 990.96</strain>
    </source>
</reference>
<comment type="caution">
    <text evidence="1">The sequence shown here is derived from an EMBL/GenBank/DDBJ whole genome shotgun (WGS) entry which is preliminary data.</text>
</comment>
<accession>A0AAN6YM46</accession>
<protein>
    <submittedName>
        <fullName evidence="1">Uncharacterized protein</fullName>
    </submittedName>
</protein>
<sequence length="210" mass="24300">MLILPEERKDELKLSTNLQDWEDDEVVKALKVAFLDEKTYKAFNHCLLKVGKVLWELTNDFIAAKMLRDFCRNCRVLEKNMRSVSRFNRFGRRVRLLKRKENLVKAIVNLRQRVKVLGELMDTLPDLGKLPVRPLHVEELPVSPVPPSTPQVVHRDLARLLFLGVLEAWINCNARRHTKHASHLRIALATVQNSLLSLSTEPIRTVMGRL</sequence>
<dbReference type="AlphaFoldDB" id="A0AAN6YM46"/>
<evidence type="ECO:0000313" key="1">
    <source>
        <dbReference type="EMBL" id="KAK4221639.1"/>
    </source>
</evidence>